<dbReference type="AlphaFoldDB" id="A0A5N5H9B4"/>
<gene>
    <name evidence="2" type="ORF">D8674_024943</name>
</gene>
<organism evidence="2 3">
    <name type="scientific">Pyrus ussuriensis x Pyrus communis</name>
    <dbReference type="NCBI Taxonomy" id="2448454"/>
    <lineage>
        <taxon>Eukaryota</taxon>
        <taxon>Viridiplantae</taxon>
        <taxon>Streptophyta</taxon>
        <taxon>Embryophyta</taxon>
        <taxon>Tracheophyta</taxon>
        <taxon>Spermatophyta</taxon>
        <taxon>Magnoliopsida</taxon>
        <taxon>eudicotyledons</taxon>
        <taxon>Gunneridae</taxon>
        <taxon>Pentapetalae</taxon>
        <taxon>rosids</taxon>
        <taxon>fabids</taxon>
        <taxon>Rosales</taxon>
        <taxon>Rosaceae</taxon>
        <taxon>Amygdaloideae</taxon>
        <taxon>Maleae</taxon>
        <taxon>Pyrus</taxon>
    </lineage>
</organism>
<proteinExistence type="predicted"/>
<keyword evidence="3" id="KW-1185">Reference proteome</keyword>
<dbReference type="Pfam" id="PF23209">
    <property type="entry name" value="IDM1_C"/>
    <property type="match status" value="1"/>
</dbReference>
<comment type="caution">
    <text evidence="2">The sequence shown here is derived from an EMBL/GenBank/DDBJ whole genome shotgun (WGS) entry which is preliminary data.</text>
</comment>
<dbReference type="GO" id="GO:0006357">
    <property type="term" value="P:regulation of transcription by RNA polymerase II"/>
    <property type="evidence" value="ECO:0007669"/>
    <property type="project" value="TreeGrafter"/>
</dbReference>
<dbReference type="EMBL" id="SMOL01000231">
    <property type="protein sequence ID" value="KAB2622761.1"/>
    <property type="molecule type" value="Genomic_DNA"/>
</dbReference>
<protein>
    <recommendedName>
        <fullName evidence="1">Increased DNA methylation 1 C-terminal domain-containing protein</fullName>
    </recommendedName>
</protein>
<sequence>MLVKSNRNSLLHCLKEAWLEHIEFAPQFGFNYIKAPNNSSRPKRRFMYYRIHGTRMAEMTFVATQESYVFPKLLVATESALRILRVKDLVIPSAAEAVDMSTGKFGFSSTGWDIWKELISAAKQ</sequence>
<accession>A0A5N5H9B4</accession>
<reference evidence="2 3" key="3">
    <citation type="submission" date="2019-11" db="EMBL/GenBank/DDBJ databases">
        <title>A de novo genome assembly of a pear dwarfing rootstock.</title>
        <authorList>
            <person name="Wang F."/>
            <person name="Wang J."/>
            <person name="Li S."/>
            <person name="Zhang Y."/>
            <person name="Fang M."/>
            <person name="Ma L."/>
            <person name="Zhao Y."/>
            <person name="Jiang S."/>
        </authorList>
    </citation>
    <scope>NUCLEOTIDE SEQUENCE [LARGE SCALE GENOMIC DNA]</scope>
    <source>
        <strain evidence="2">S2</strain>
        <tissue evidence="2">Leaf</tissue>
    </source>
</reference>
<dbReference type="GO" id="GO:0003714">
    <property type="term" value="F:transcription corepressor activity"/>
    <property type="evidence" value="ECO:0007669"/>
    <property type="project" value="InterPro"/>
</dbReference>
<reference evidence="2 3" key="1">
    <citation type="submission" date="2019-09" db="EMBL/GenBank/DDBJ databases">
        <authorList>
            <person name="Ou C."/>
        </authorList>
    </citation>
    <scope>NUCLEOTIDE SEQUENCE [LARGE SCALE GENOMIC DNA]</scope>
    <source>
        <strain evidence="2">S2</strain>
        <tissue evidence="2">Leaf</tissue>
    </source>
</reference>
<reference evidence="3" key="2">
    <citation type="submission" date="2019-10" db="EMBL/GenBank/DDBJ databases">
        <title>A de novo genome assembly of a pear dwarfing rootstock.</title>
        <authorList>
            <person name="Wang F."/>
            <person name="Wang J."/>
            <person name="Li S."/>
            <person name="Zhang Y."/>
            <person name="Fang M."/>
            <person name="Ma L."/>
            <person name="Zhao Y."/>
            <person name="Jiang S."/>
        </authorList>
    </citation>
    <scope>NUCLEOTIDE SEQUENCE [LARGE SCALE GENOMIC DNA]</scope>
</reference>
<evidence type="ECO:0000313" key="2">
    <source>
        <dbReference type="EMBL" id="KAB2622761.1"/>
    </source>
</evidence>
<dbReference type="PANTHER" id="PTHR46309:SF5">
    <property type="entry name" value="GNAT FAMILY ACETYLTRANSFERASE"/>
    <property type="match status" value="1"/>
</dbReference>
<dbReference type="GO" id="GO:0005634">
    <property type="term" value="C:nucleus"/>
    <property type="evidence" value="ECO:0007669"/>
    <property type="project" value="TreeGrafter"/>
</dbReference>
<feature type="domain" description="Increased DNA methylation 1 C-terminal" evidence="1">
    <location>
        <begin position="49"/>
        <end position="110"/>
    </location>
</feature>
<dbReference type="Proteomes" id="UP000327157">
    <property type="component" value="Chromosome 4"/>
</dbReference>
<evidence type="ECO:0000313" key="3">
    <source>
        <dbReference type="Proteomes" id="UP000327157"/>
    </source>
</evidence>
<dbReference type="InterPro" id="IPR042163">
    <property type="entry name" value="PHF12"/>
</dbReference>
<dbReference type="InterPro" id="IPR056511">
    <property type="entry name" value="IDM1_C"/>
</dbReference>
<name>A0A5N5H9B4_9ROSA</name>
<dbReference type="PANTHER" id="PTHR46309">
    <property type="entry name" value="PHD FINGER PROTEIN 12"/>
    <property type="match status" value="1"/>
</dbReference>
<evidence type="ECO:0000259" key="1">
    <source>
        <dbReference type="Pfam" id="PF23209"/>
    </source>
</evidence>